<feature type="chain" id="PRO_5044697933" description="receptor protein-tyrosine kinase" evidence="20">
    <location>
        <begin position="31"/>
        <end position="1217"/>
    </location>
</feature>
<evidence type="ECO:0000256" key="20">
    <source>
        <dbReference type="SAM" id="SignalP"/>
    </source>
</evidence>
<feature type="transmembrane region" description="Helical" evidence="19">
    <location>
        <begin position="903"/>
        <end position="925"/>
    </location>
</feature>
<keyword evidence="7" id="KW-0677">Repeat</keyword>
<evidence type="ECO:0000256" key="9">
    <source>
        <dbReference type="ARBA" id="ARBA00022777"/>
    </source>
</evidence>
<accession>A0A9C6U3G8</accession>
<feature type="domain" description="Ig-like" evidence="21">
    <location>
        <begin position="227"/>
        <end position="335"/>
    </location>
</feature>
<organism evidence="23 25">
    <name type="scientific">Frankliniella occidentalis</name>
    <name type="common">Western flower thrips</name>
    <name type="synonym">Euthrips occidentalis</name>
    <dbReference type="NCBI Taxonomy" id="133901"/>
    <lineage>
        <taxon>Eukaryota</taxon>
        <taxon>Metazoa</taxon>
        <taxon>Ecdysozoa</taxon>
        <taxon>Arthropoda</taxon>
        <taxon>Hexapoda</taxon>
        <taxon>Insecta</taxon>
        <taxon>Pterygota</taxon>
        <taxon>Neoptera</taxon>
        <taxon>Paraneoptera</taxon>
        <taxon>Thysanoptera</taxon>
        <taxon>Terebrantia</taxon>
        <taxon>Thripoidea</taxon>
        <taxon>Thripidae</taxon>
        <taxon>Frankliniella</taxon>
    </lineage>
</organism>
<dbReference type="PROSITE" id="PS50853">
    <property type="entry name" value="FN3"/>
    <property type="match status" value="3"/>
</dbReference>
<dbReference type="Pfam" id="PF07679">
    <property type="entry name" value="I-set"/>
    <property type="match status" value="1"/>
</dbReference>
<dbReference type="SUPFAM" id="SSF48726">
    <property type="entry name" value="Immunoglobulin"/>
    <property type="match status" value="5"/>
</dbReference>
<dbReference type="InterPro" id="IPR003598">
    <property type="entry name" value="Ig_sub2"/>
</dbReference>
<evidence type="ECO:0000256" key="12">
    <source>
        <dbReference type="ARBA" id="ARBA00023136"/>
    </source>
</evidence>
<dbReference type="InterPro" id="IPR013783">
    <property type="entry name" value="Ig-like_fold"/>
</dbReference>
<dbReference type="InterPro" id="IPR036116">
    <property type="entry name" value="FN3_sf"/>
</dbReference>
<evidence type="ECO:0000256" key="13">
    <source>
        <dbReference type="ARBA" id="ARBA00023137"/>
    </source>
</evidence>
<dbReference type="PANTHER" id="PTHR44170">
    <property type="entry name" value="PROTEIN SIDEKICK"/>
    <property type="match status" value="1"/>
</dbReference>
<dbReference type="GO" id="GO:0030424">
    <property type="term" value="C:axon"/>
    <property type="evidence" value="ECO:0007669"/>
    <property type="project" value="TreeGrafter"/>
</dbReference>
<evidence type="ECO:0000256" key="8">
    <source>
        <dbReference type="ARBA" id="ARBA00022741"/>
    </source>
</evidence>
<dbReference type="RefSeq" id="XP_052120952.1">
    <property type="nucleotide sequence ID" value="XM_052264992.1"/>
</dbReference>
<evidence type="ECO:0000313" key="24">
    <source>
        <dbReference type="RefSeq" id="XP_052120952.1"/>
    </source>
</evidence>
<evidence type="ECO:0000256" key="19">
    <source>
        <dbReference type="SAM" id="Phobius"/>
    </source>
</evidence>
<dbReference type="SMART" id="SM00060">
    <property type="entry name" value="FN3"/>
    <property type="match status" value="3"/>
</dbReference>
<evidence type="ECO:0000313" key="23">
    <source>
        <dbReference type="Proteomes" id="UP000504606"/>
    </source>
</evidence>
<dbReference type="SMART" id="SM00408">
    <property type="entry name" value="IGc2"/>
    <property type="match status" value="5"/>
</dbReference>
<dbReference type="GO" id="GO:0005524">
    <property type="term" value="F:ATP binding"/>
    <property type="evidence" value="ECO:0007669"/>
    <property type="project" value="UniProtKB-KW"/>
</dbReference>
<evidence type="ECO:0000256" key="15">
    <source>
        <dbReference type="ARBA" id="ARBA00023170"/>
    </source>
</evidence>
<feature type="region of interest" description="Disordered" evidence="18">
    <location>
        <begin position="858"/>
        <end position="894"/>
    </location>
</feature>
<dbReference type="InterPro" id="IPR013106">
    <property type="entry name" value="Ig_V-set"/>
</dbReference>
<dbReference type="Proteomes" id="UP000504606">
    <property type="component" value="Unplaced"/>
</dbReference>
<dbReference type="InterPro" id="IPR036179">
    <property type="entry name" value="Ig-like_dom_sf"/>
</dbReference>
<keyword evidence="3" id="KW-0597">Phosphoprotein</keyword>
<keyword evidence="6 20" id="KW-0732">Signal</keyword>
<keyword evidence="10" id="KW-0067">ATP-binding</keyword>
<keyword evidence="9" id="KW-0418">Kinase</keyword>
<feature type="compositionally biased region" description="Polar residues" evidence="18">
    <location>
        <begin position="864"/>
        <end position="881"/>
    </location>
</feature>
<evidence type="ECO:0000256" key="10">
    <source>
        <dbReference type="ARBA" id="ARBA00022840"/>
    </source>
</evidence>
<keyword evidence="12 19" id="KW-0472">Membrane</keyword>
<evidence type="ECO:0000256" key="18">
    <source>
        <dbReference type="SAM" id="MobiDB-lite"/>
    </source>
</evidence>
<evidence type="ECO:0000256" key="4">
    <source>
        <dbReference type="ARBA" id="ARBA00022679"/>
    </source>
</evidence>
<evidence type="ECO:0000256" key="1">
    <source>
        <dbReference type="ARBA" id="ARBA00004167"/>
    </source>
</evidence>
<dbReference type="SUPFAM" id="SSF49265">
    <property type="entry name" value="Fibronectin type III"/>
    <property type="match status" value="2"/>
</dbReference>
<dbReference type="GO" id="GO:0007411">
    <property type="term" value="P:axon guidance"/>
    <property type="evidence" value="ECO:0007669"/>
    <property type="project" value="TreeGrafter"/>
</dbReference>
<feature type="domain" description="Ig-like" evidence="21">
    <location>
        <begin position="40"/>
        <end position="127"/>
    </location>
</feature>
<feature type="domain" description="Fibronectin type-III" evidence="22">
    <location>
        <begin position="550"/>
        <end position="644"/>
    </location>
</feature>
<dbReference type="CDD" id="cd00063">
    <property type="entry name" value="FN3"/>
    <property type="match status" value="3"/>
</dbReference>
<dbReference type="Pfam" id="PF00041">
    <property type="entry name" value="fn3"/>
    <property type="match status" value="2"/>
</dbReference>
<feature type="domain" description="Ig-like" evidence="21">
    <location>
        <begin position="133"/>
        <end position="221"/>
    </location>
</feature>
<dbReference type="GO" id="GO:0004714">
    <property type="term" value="F:transmembrane receptor protein tyrosine kinase activity"/>
    <property type="evidence" value="ECO:0007669"/>
    <property type="project" value="UniProtKB-EC"/>
</dbReference>
<feature type="domain" description="Fibronectin type-III" evidence="22">
    <location>
        <begin position="664"/>
        <end position="758"/>
    </location>
</feature>
<dbReference type="KEGG" id="foc:113205073"/>
<gene>
    <name evidence="24 25" type="primary">LOC113205073</name>
</gene>
<feature type="region of interest" description="Disordered" evidence="18">
    <location>
        <begin position="1169"/>
        <end position="1192"/>
    </location>
</feature>
<sequence length="1217" mass="128252">MVVARMPSMTPPSSWIAALALVAVLSFAEAGGGYDDGRPPRITEHPVSAVVPRHDPVTLSCKADGRPAPNVSWTKDGERLAGPGLHRVLLPGGNLFFLRAEPADAGVYRCVASNGAGQAVSKDATLEVAFLRHDFRLLPTSQLVSAGETTLLQCGPPRGRPEPTVFWKKDGRRVDPTADKRVRLVDGANLAIQGARAADSGRYQCVAQNAGGVREAPDVLVQVAVPPSLQKGPQDTTALVGTDVEFPCSVTGDPSPDVLWRRSSEPPPGAAPGAGAAAAAPSGAPPAGLAMPLNRVHVTEARALRISNVQLSDAGQYICEADNKAGALNAAATLTVISMPVLSTSPPGLVTVEEGGDAVVECGAQGSPAPSLFWALKGNRSLLAPGTTAGRFSVERSPQGTAVLTVRNLTRADTGAVLICSAVNSAGALVAKTRLLVLGNDEVPPPVIENGPSNQTLPLRSSVVLPCTTSGKQQATITWFKDDKPLVGKGPRIKIEADGSLSIQATELSDSGEYKCVASSKRGHSSLSAWLTLSSSMPDKNEKKGFPPGPPSRPHVVSSTNTSITLAWRRNNKAGSSALIGYQVEMFGPEKDGWEVVAQRVPSSTYTQKDLIPGVAYSFVIRAENSNGFSQPSELTIPIVLPLNEAEANFESDLEEDASVEDGPVVRLSQVIPVSASSVKLLWEVLDPDQMSGLSIYWRSVNEDTLHTLSVLQSGPPSLGFIVTGLNCYTKYQFFLVPFNNAGEGRPSNIQGARTLADAPTAPPAHLEAHFLNVSTVSITWSPPPAVSHNGLIESYEVVVKGGDPPELLSNVTLNADPTGSQQLLLSNLSQQVTYHVIVAAATSAGRGPFSTPIIFQSPAGGSRQITNSETTDTPSSNNHPTIHREPGVSTGGNNNDLVTETWFMALLGSMVAVMVLLFSAILFLHRRQHRAKKGGYPHLHMYDSRSNGGVLSLKGAEAEVEVEGAPLCIAPRPGARMVWGTNTTLSGGGSISGPEYAEARPLRSDCQGSVGNSEYAEVKSKYSLLSTFHGHGSHPYPHSHHSRPHSGCRGIEYSEGGGCCGCDYESTSQCCSGSGSGSGASDGSGSTVAYATTTLVESVKAAPSRVAPPSNLPFPSLSWSRSCGPTVCTPQTKRPRDGHYSDTYQQNDISRSLGQKRTATTLNLKGQQWLKGRNNGSSKNLPPHPPPSQLQSGLAFLRTPQYNDYAFCHTSSPLRD</sequence>
<keyword evidence="16" id="KW-0325">Glycoprotein</keyword>
<evidence type="ECO:0000256" key="7">
    <source>
        <dbReference type="ARBA" id="ARBA00022737"/>
    </source>
</evidence>
<keyword evidence="14" id="KW-1015">Disulfide bond</keyword>
<dbReference type="GO" id="GO:0005886">
    <property type="term" value="C:plasma membrane"/>
    <property type="evidence" value="ECO:0007669"/>
    <property type="project" value="TreeGrafter"/>
</dbReference>
<feature type="compositionally biased region" description="Low complexity" evidence="18">
    <location>
        <begin position="271"/>
        <end position="284"/>
    </location>
</feature>
<reference evidence="24 25" key="1">
    <citation type="submission" date="2025-04" db="UniProtKB">
        <authorList>
            <consortium name="RefSeq"/>
        </authorList>
    </citation>
    <scope>IDENTIFICATION</scope>
    <source>
        <tissue evidence="24 25">Whole organism</tissue>
    </source>
</reference>
<comment type="subcellular location">
    <subcellularLocation>
        <location evidence="1">Membrane</location>
        <topology evidence="1">Single-pass membrane protein</topology>
    </subcellularLocation>
</comment>
<dbReference type="GO" id="GO:0098609">
    <property type="term" value="P:cell-cell adhesion"/>
    <property type="evidence" value="ECO:0007669"/>
    <property type="project" value="TreeGrafter"/>
</dbReference>
<protein>
    <recommendedName>
        <fullName evidence="2">receptor protein-tyrosine kinase</fullName>
        <ecNumber evidence="2">2.7.10.1</ecNumber>
    </recommendedName>
</protein>
<dbReference type="InterPro" id="IPR007110">
    <property type="entry name" value="Ig-like_dom"/>
</dbReference>
<dbReference type="SMART" id="SM00406">
    <property type="entry name" value="IGv"/>
    <property type="match status" value="4"/>
</dbReference>
<feature type="region of interest" description="Disordered" evidence="18">
    <location>
        <begin position="251"/>
        <end position="284"/>
    </location>
</feature>
<feature type="domain" description="Fibronectin type-III" evidence="22">
    <location>
        <begin position="763"/>
        <end position="861"/>
    </location>
</feature>
<evidence type="ECO:0000259" key="21">
    <source>
        <dbReference type="PROSITE" id="PS50835"/>
    </source>
</evidence>
<dbReference type="SMART" id="SM00409">
    <property type="entry name" value="IG"/>
    <property type="match status" value="5"/>
</dbReference>
<dbReference type="Pfam" id="PF13927">
    <property type="entry name" value="Ig_3"/>
    <property type="match status" value="4"/>
</dbReference>
<evidence type="ECO:0000256" key="11">
    <source>
        <dbReference type="ARBA" id="ARBA00022989"/>
    </source>
</evidence>
<dbReference type="GeneID" id="113205073"/>
<keyword evidence="8" id="KW-0547">Nucleotide-binding</keyword>
<evidence type="ECO:0000256" key="14">
    <source>
        <dbReference type="ARBA" id="ARBA00023157"/>
    </source>
</evidence>
<keyword evidence="15" id="KW-0675">Receptor</keyword>
<dbReference type="InterPro" id="IPR003599">
    <property type="entry name" value="Ig_sub"/>
</dbReference>
<evidence type="ECO:0000256" key="3">
    <source>
        <dbReference type="ARBA" id="ARBA00022553"/>
    </source>
</evidence>
<keyword evidence="4" id="KW-0808">Transferase</keyword>
<dbReference type="AlphaFoldDB" id="A0A9C6U3G8"/>
<name>A0A9C6U3G8_FRAOC</name>
<feature type="domain" description="Ig-like" evidence="21">
    <location>
        <begin position="445"/>
        <end position="534"/>
    </location>
</feature>
<feature type="domain" description="Ig-like" evidence="21">
    <location>
        <begin position="340"/>
        <end position="436"/>
    </location>
</feature>
<dbReference type="PANTHER" id="PTHR44170:SF52">
    <property type="entry name" value="PROTEIN SAX-3"/>
    <property type="match status" value="1"/>
</dbReference>
<evidence type="ECO:0000256" key="16">
    <source>
        <dbReference type="ARBA" id="ARBA00023180"/>
    </source>
</evidence>
<keyword evidence="23" id="KW-1185">Reference proteome</keyword>
<evidence type="ECO:0000259" key="22">
    <source>
        <dbReference type="PROSITE" id="PS50853"/>
    </source>
</evidence>
<dbReference type="FunFam" id="2.60.40.10:FF:000008">
    <property type="entry name" value="roundabout homolog 2 isoform X2"/>
    <property type="match status" value="1"/>
</dbReference>
<dbReference type="OrthoDB" id="428111at2759"/>
<dbReference type="InterPro" id="IPR013098">
    <property type="entry name" value="Ig_I-set"/>
</dbReference>
<dbReference type="FunFam" id="2.60.40.10:FF:000020">
    <property type="entry name" value="Fibroblast growth factor receptor"/>
    <property type="match status" value="1"/>
</dbReference>
<evidence type="ECO:0000256" key="5">
    <source>
        <dbReference type="ARBA" id="ARBA00022692"/>
    </source>
</evidence>
<dbReference type="Gene3D" id="2.60.40.10">
    <property type="entry name" value="Immunoglobulins"/>
    <property type="match status" value="8"/>
</dbReference>
<dbReference type="FunFam" id="2.60.40.10:FF:000189">
    <property type="entry name" value="Neogenin isoform 3"/>
    <property type="match status" value="1"/>
</dbReference>
<keyword evidence="17" id="KW-0393">Immunoglobulin domain</keyword>
<keyword evidence="11 19" id="KW-1133">Transmembrane helix</keyword>
<keyword evidence="13" id="KW-0829">Tyrosine-protein kinase</keyword>
<dbReference type="PROSITE" id="PS50835">
    <property type="entry name" value="IG_LIKE"/>
    <property type="match status" value="5"/>
</dbReference>
<evidence type="ECO:0000256" key="2">
    <source>
        <dbReference type="ARBA" id="ARBA00011902"/>
    </source>
</evidence>
<evidence type="ECO:0000313" key="25">
    <source>
        <dbReference type="RefSeq" id="XP_052120953.1"/>
    </source>
</evidence>
<keyword evidence="5 19" id="KW-0812">Transmembrane</keyword>
<evidence type="ECO:0000256" key="6">
    <source>
        <dbReference type="ARBA" id="ARBA00022729"/>
    </source>
</evidence>
<dbReference type="RefSeq" id="XP_052120953.1">
    <property type="nucleotide sequence ID" value="XM_052264993.1"/>
</dbReference>
<dbReference type="InterPro" id="IPR003961">
    <property type="entry name" value="FN3_dom"/>
</dbReference>
<evidence type="ECO:0000256" key="17">
    <source>
        <dbReference type="ARBA" id="ARBA00023319"/>
    </source>
</evidence>
<proteinExistence type="predicted"/>
<feature type="signal peptide" evidence="20">
    <location>
        <begin position="1"/>
        <end position="30"/>
    </location>
</feature>
<dbReference type="EC" id="2.7.10.1" evidence="2"/>
<feature type="region of interest" description="Disordered" evidence="18">
    <location>
        <begin position="536"/>
        <end position="558"/>
    </location>
</feature>